<dbReference type="PANTHER" id="PTHR47884:SF1">
    <property type="entry name" value="PROSTATE AND TESTIS EXPRESSED PROTEIN 2"/>
    <property type="match status" value="1"/>
</dbReference>
<evidence type="ECO:0000313" key="4">
    <source>
        <dbReference type="RefSeq" id="XP_006874642.1"/>
    </source>
</evidence>
<reference evidence="4" key="1">
    <citation type="submission" date="2025-08" db="UniProtKB">
        <authorList>
            <consortium name="RefSeq"/>
        </authorList>
    </citation>
    <scope>IDENTIFICATION</scope>
    <source>
        <tissue evidence="4">Spleen</tissue>
    </source>
</reference>
<dbReference type="GeneID" id="102818098"/>
<keyword evidence="1" id="KW-0732">Signal</keyword>
<dbReference type="AlphaFoldDB" id="A0A9B0U280"/>
<dbReference type="InterPro" id="IPR016054">
    <property type="entry name" value="LY6_UPA_recep-like"/>
</dbReference>
<dbReference type="InterPro" id="IPR029691">
    <property type="entry name" value="PATE2"/>
</dbReference>
<protein>
    <submittedName>
        <fullName evidence="4">Prostate and testis expressed protein 2</fullName>
    </submittedName>
</protein>
<accession>A0A9B0U280</accession>
<dbReference type="RefSeq" id="XP_006874642.1">
    <property type="nucleotide sequence ID" value="XM_006874580.1"/>
</dbReference>
<gene>
    <name evidence="4" type="primary">PATE2</name>
</gene>
<dbReference type="Proteomes" id="UP000504623">
    <property type="component" value="Unplaced"/>
</dbReference>
<dbReference type="PANTHER" id="PTHR47884">
    <property type="entry name" value="PROSTATE AND TESTIS EXPRESSED PROTEIN 2"/>
    <property type="match status" value="1"/>
</dbReference>
<organism evidence="3 4">
    <name type="scientific">Chrysochloris asiatica</name>
    <name type="common">Cape golden mole</name>
    <dbReference type="NCBI Taxonomy" id="185453"/>
    <lineage>
        <taxon>Eukaryota</taxon>
        <taxon>Metazoa</taxon>
        <taxon>Chordata</taxon>
        <taxon>Craniata</taxon>
        <taxon>Vertebrata</taxon>
        <taxon>Euteleostomi</taxon>
        <taxon>Mammalia</taxon>
        <taxon>Eutheria</taxon>
        <taxon>Afrotheria</taxon>
        <taxon>Chrysochloridae</taxon>
        <taxon>Chrysochlorinae</taxon>
        <taxon>Chrysochloris</taxon>
    </lineage>
</organism>
<evidence type="ECO:0000313" key="3">
    <source>
        <dbReference type="Proteomes" id="UP000504623"/>
    </source>
</evidence>
<name>A0A9B0U280_CHRAS</name>
<feature type="signal peptide" evidence="1">
    <location>
        <begin position="1"/>
        <end position="16"/>
    </location>
</feature>
<evidence type="ECO:0000259" key="2">
    <source>
        <dbReference type="Pfam" id="PF00021"/>
    </source>
</evidence>
<dbReference type="Pfam" id="PF00021">
    <property type="entry name" value="UPAR_LY6"/>
    <property type="match status" value="1"/>
</dbReference>
<dbReference type="GO" id="GO:0005615">
    <property type="term" value="C:extracellular space"/>
    <property type="evidence" value="ECO:0007669"/>
    <property type="project" value="TreeGrafter"/>
</dbReference>
<evidence type="ECO:0000256" key="1">
    <source>
        <dbReference type="SAM" id="SignalP"/>
    </source>
</evidence>
<feature type="chain" id="PRO_5038450115" evidence="1">
    <location>
        <begin position="17"/>
        <end position="105"/>
    </location>
</feature>
<sequence>MLVLFLLVIFTLLCPSEEIARSCYKCRRYHLGLCYDGMKSCHLKYNQYCATENIYIFTQQGYSLYFYSKLSCMYNCEDINFLDHDQRTQIICCTHSSYCNLPQGN</sequence>
<feature type="domain" description="UPAR/Ly6" evidence="2">
    <location>
        <begin position="21"/>
        <end position="101"/>
    </location>
</feature>
<dbReference type="OrthoDB" id="9829427at2759"/>
<proteinExistence type="predicted"/>
<dbReference type="InterPro" id="IPR059168">
    <property type="entry name" value="PATE2-like_ECD_3FTx"/>
</dbReference>
<keyword evidence="3" id="KW-1185">Reference proteome</keyword>
<dbReference type="CTD" id="399967"/>
<dbReference type="CDD" id="cd23578">
    <property type="entry name" value="TFP_LU_ECD_PATE2"/>
    <property type="match status" value="1"/>
</dbReference>